<dbReference type="RefSeq" id="WP_106458725.1">
    <property type="nucleotide sequence ID" value="NZ_PXOH01000031.1"/>
</dbReference>
<dbReference type="AlphaFoldDB" id="A0A2T1LSX0"/>
<evidence type="ECO:0008006" key="5">
    <source>
        <dbReference type="Google" id="ProtNLM"/>
    </source>
</evidence>
<reference evidence="3 4" key="2">
    <citation type="submission" date="2018-03" db="EMBL/GenBank/DDBJ databases">
        <authorList>
            <person name="Keele B.F."/>
        </authorList>
    </citation>
    <scope>NUCLEOTIDE SEQUENCE [LARGE SCALE GENOMIC DNA]</scope>
    <source>
        <strain evidence="3 4">CCALA 016</strain>
    </source>
</reference>
<reference evidence="3 4" key="1">
    <citation type="submission" date="2018-03" db="EMBL/GenBank/DDBJ databases">
        <title>The ancient ancestry and fast evolution of plastids.</title>
        <authorList>
            <person name="Moore K.R."/>
            <person name="Magnabosco C."/>
            <person name="Momper L."/>
            <person name="Gold D.A."/>
            <person name="Bosak T."/>
            <person name="Fournier G.P."/>
        </authorList>
    </citation>
    <scope>NUCLEOTIDE SEQUENCE [LARGE SCALE GENOMIC DNA]</scope>
    <source>
        <strain evidence="3 4">CCALA 016</strain>
    </source>
</reference>
<dbReference type="Pfam" id="PF06051">
    <property type="entry name" value="DUF928"/>
    <property type="match status" value="1"/>
</dbReference>
<feature type="transmembrane region" description="Helical" evidence="2">
    <location>
        <begin position="6"/>
        <end position="26"/>
    </location>
</feature>
<keyword evidence="2" id="KW-0472">Membrane</keyword>
<dbReference type="OrthoDB" id="536034at2"/>
<feature type="region of interest" description="Disordered" evidence="1">
    <location>
        <begin position="35"/>
        <end position="60"/>
    </location>
</feature>
<keyword evidence="2" id="KW-0812">Transmembrane</keyword>
<evidence type="ECO:0000313" key="4">
    <source>
        <dbReference type="Proteomes" id="UP000239001"/>
    </source>
</evidence>
<dbReference type="InterPro" id="IPR010328">
    <property type="entry name" value="DUF928"/>
</dbReference>
<evidence type="ECO:0000313" key="3">
    <source>
        <dbReference type="EMBL" id="PSF33322.1"/>
    </source>
</evidence>
<organism evidence="3 4">
    <name type="scientific">Aphanothece hegewaldii CCALA 016</name>
    <dbReference type="NCBI Taxonomy" id="2107694"/>
    <lineage>
        <taxon>Bacteria</taxon>
        <taxon>Bacillati</taxon>
        <taxon>Cyanobacteriota</taxon>
        <taxon>Cyanophyceae</taxon>
        <taxon>Oscillatoriophycideae</taxon>
        <taxon>Chroococcales</taxon>
        <taxon>Aphanothecaceae</taxon>
        <taxon>Aphanothece</taxon>
    </lineage>
</organism>
<evidence type="ECO:0000256" key="1">
    <source>
        <dbReference type="SAM" id="MobiDB-lite"/>
    </source>
</evidence>
<protein>
    <recommendedName>
        <fullName evidence="5">DUF928 domain-containing protein</fullName>
    </recommendedName>
</protein>
<proteinExistence type="predicted"/>
<accession>A0A2T1LSX0</accession>
<sequence length="240" mass="27060">MYQKLFIILTNIFSLGLIQLLSFLLWSEMTMAQGKSGYVPPPPAKERRQSVTSGGSRGCPNQRDVSLTLLVPSYHIPTTISPHPTLLLYIDNIPSQPLLFTLVEPGVSEPLLKNKLTVKRPGIIQINLPSDSPTLEVNKEYYWTVSILCNEKRPSENAYARAVIKRIPLTAELRQKLNATTNTLTQAQIYAQSGIWYDAITTSYQAYIEAPNSNAPAYFWQLLQQIGLKSRLIEKFANHR</sequence>
<gene>
    <name evidence="3" type="ORF">C7H19_20200</name>
</gene>
<keyword evidence="4" id="KW-1185">Reference proteome</keyword>
<evidence type="ECO:0000256" key="2">
    <source>
        <dbReference type="SAM" id="Phobius"/>
    </source>
</evidence>
<comment type="caution">
    <text evidence="3">The sequence shown here is derived from an EMBL/GenBank/DDBJ whole genome shotgun (WGS) entry which is preliminary data.</text>
</comment>
<name>A0A2T1LSX0_9CHRO</name>
<keyword evidence="2" id="KW-1133">Transmembrane helix</keyword>
<dbReference type="Proteomes" id="UP000239001">
    <property type="component" value="Unassembled WGS sequence"/>
</dbReference>
<dbReference type="EMBL" id="PXOH01000031">
    <property type="protein sequence ID" value="PSF33322.1"/>
    <property type="molecule type" value="Genomic_DNA"/>
</dbReference>